<feature type="region of interest" description="Disordered" evidence="13">
    <location>
        <begin position="298"/>
        <end position="334"/>
    </location>
</feature>
<evidence type="ECO:0000259" key="16">
    <source>
        <dbReference type="Pfam" id="PF08345"/>
    </source>
</evidence>
<evidence type="ECO:0000256" key="8">
    <source>
        <dbReference type="ARBA" id="ARBA00022989"/>
    </source>
</evidence>
<dbReference type="InterPro" id="IPR006182">
    <property type="entry name" value="FliF_N_dom"/>
</dbReference>
<evidence type="ECO:0000256" key="14">
    <source>
        <dbReference type="SAM" id="Phobius"/>
    </source>
</evidence>
<comment type="subunit">
    <text evidence="11">The basal body constitutes a major portion of the flagellar organelle and consists of four rings (L,P,S, and M) mounted on a central rod. The M ring is integral to the inner membrane of the cell and may be connected to the flagellar rod via the S ring. The S (supramembrane ring) lies just distal to the M ring. The L and P rings lie in the outer membrane and the periplasmic space, respectively.</text>
</comment>
<organism evidence="17 18">
    <name type="scientific">Dyella jejuensis</name>
    <dbReference type="NCBI Taxonomy" id="1432009"/>
    <lineage>
        <taxon>Bacteria</taxon>
        <taxon>Pseudomonadati</taxon>
        <taxon>Pseudomonadota</taxon>
        <taxon>Gammaproteobacteria</taxon>
        <taxon>Lysobacterales</taxon>
        <taxon>Rhodanobacteraceae</taxon>
        <taxon>Dyella</taxon>
    </lineage>
</organism>
<keyword evidence="10 12" id="KW-0975">Bacterial flagellum</keyword>
<accession>A0ABW8JHQ8</accession>
<comment type="subcellular location">
    <subcellularLocation>
        <location evidence="2 12">Bacterial flagellum basal body</location>
    </subcellularLocation>
    <subcellularLocation>
        <location evidence="3">Cell membrane</location>
        <topology evidence="3">Multi-pass membrane protein</topology>
    </subcellularLocation>
</comment>
<evidence type="ECO:0000256" key="1">
    <source>
        <dbReference type="ARBA" id="ARBA00003820"/>
    </source>
</evidence>
<keyword evidence="8 14" id="KW-1133">Transmembrane helix</keyword>
<comment type="function">
    <text evidence="1 12">The M ring may be actively involved in energy transduction.</text>
</comment>
<dbReference type="Gene3D" id="3.30.300.30">
    <property type="match status" value="1"/>
</dbReference>
<evidence type="ECO:0000256" key="7">
    <source>
        <dbReference type="ARBA" id="ARBA00022692"/>
    </source>
</evidence>
<evidence type="ECO:0000256" key="6">
    <source>
        <dbReference type="ARBA" id="ARBA00022475"/>
    </source>
</evidence>
<evidence type="ECO:0000256" key="10">
    <source>
        <dbReference type="ARBA" id="ARBA00023143"/>
    </source>
</evidence>
<evidence type="ECO:0000256" key="3">
    <source>
        <dbReference type="ARBA" id="ARBA00004651"/>
    </source>
</evidence>
<dbReference type="InterPro" id="IPR045851">
    <property type="entry name" value="AMP-bd_C_sf"/>
</dbReference>
<evidence type="ECO:0000313" key="18">
    <source>
        <dbReference type="Proteomes" id="UP001620461"/>
    </source>
</evidence>
<feature type="domain" description="Flagellar M-ring N-terminal" evidence="15">
    <location>
        <begin position="49"/>
        <end position="224"/>
    </location>
</feature>
<evidence type="ECO:0000256" key="9">
    <source>
        <dbReference type="ARBA" id="ARBA00023136"/>
    </source>
</evidence>
<dbReference type="Pfam" id="PF01514">
    <property type="entry name" value="YscJ_FliF"/>
    <property type="match status" value="1"/>
</dbReference>
<comment type="similarity">
    <text evidence="4 12">Belongs to the FliF family.</text>
</comment>
<name>A0ABW8JHQ8_9GAMM</name>
<dbReference type="PANTHER" id="PTHR30046">
    <property type="entry name" value="FLAGELLAR M-RING PROTEIN"/>
    <property type="match status" value="1"/>
</dbReference>
<sequence length="539" mass="58041">MFAKLKTKAAGFATGIRLPASATLMKLLPIVVLAIGLTALAMMFLWRSDASYKPLFGAREDVAAADTMTVLDAERIPYRIHPQSGQVLVPESKLGRARMLLAAKGVVAKLPDGLEQVDKSDPLGVSQFVQDVRFRRGLEGELIKSVMSLDPVETARVHLSIAKSSSFILSDGDKSSASVVLTLKPGRKLSKEQIAAIVGMVSGSVANLDPARVAVIDQAGNYLSSTIDPNDPSVADSEIGARVREETLRNIRDLLTQSLGEGNFKASVMVETDNDRIEEMHEQYGDKPLITNEATRDEQDHGQAALGVPGSLSNRPASAGNAPAASEKAMPRSQKNAITRQYVYDRNVVQIKRSPSRVKRVSVAVVLNNSASPDGKAWTPEQLGRIENILQSGIGMDDAREDQLTVSALDFHVPKTEAVLPWWKQPENLLTMGGYAGYGVLALLLFLLVLRPLIKILRQWVANQNPSVPTSSAPVVAEARAAESTAPATPAPSPLDEDEIPLPPIGSSADVLVEHLKVLASQAPERVADVIKPWIRKHG</sequence>
<dbReference type="PIRSF" id="PIRSF004862">
    <property type="entry name" value="FliF"/>
    <property type="match status" value="1"/>
</dbReference>
<feature type="domain" description="Flagellar M-ring C-terminal" evidence="16">
    <location>
        <begin position="255"/>
        <end position="411"/>
    </location>
</feature>
<feature type="compositionally biased region" description="Low complexity" evidence="13">
    <location>
        <begin position="477"/>
        <end position="488"/>
    </location>
</feature>
<keyword evidence="18" id="KW-1185">Reference proteome</keyword>
<dbReference type="Pfam" id="PF08345">
    <property type="entry name" value="YscJ_FliF_C"/>
    <property type="match status" value="1"/>
</dbReference>
<keyword evidence="6" id="KW-1003">Cell membrane</keyword>
<keyword evidence="17" id="KW-0966">Cell projection</keyword>
<keyword evidence="17" id="KW-0969">Cilium</keyword>
<comment type="caution">
    <text evidence="17">The sequence shown here is derived from an EMBL/GenBank/DDBJ whole genome shotgun (WGS) entry which is preliminary data.</text>
</comment>
<keyword evidence="17" id="KW-0282">Flagellum</keyword>
<evidence type="ECO:0000256" key="12">
    <source>
        <dbReference type="PIRNR" id="PIRNR004862"/>
    </source>
</evidence>
<feature type="region of interest" description="Disordered" evidence="13">
    <location>
        <begin position="466"/>
        <end position="500"/>
    </location>
</feature>
<keyword evidence="9 14" id="KW-0472">Membrane</keyword>
<dbReference type="NCBIfam" id="TIGR00206">
    <property type="entry name" value="fliF"/>
    <property type="match status" value="1"/>
</dbReference>
<evidence type="ECO:0000256" key="2">
    <source>
        <dbReference type="ARBA" id="ARBA00004117"/>
    </source>
</evidence>
<protein>
    <recommendedName>
        <fullName evidence="5 12">Flagellar M-ring protein</fullName>
    </recommendedName>
</protein>
<dbReference type="InterPro" id="IPR013556">
    <property type="entry name" value="Flag_M-ring_C"/>
</dbReference>
<reference evidence="17 18" key="1">
    <citation type="submission" date="2020-10" db="EMBL/GenBank/DDBJ databases">
        <title>Phylogeny of dyella-like bacteria.</title>
        <authorList>
            <person name="Fu J."/>
        </authorList>
    </citation>
    <scope>NUCLEOTIDE SEQUENCE [LARGE SCALE GENOMIC DNA]</scope>
    <source>
        <strain evidence="17 18">JP1</strain>
    </source>
</reference>
<evidence type="ECO:0000256" key="5">
    <source>
        <dbReference type="ARBA" id="ARBA00017949"/>
    </source>
</evidence>
<dbReference type="EMBL" id="JADIKJ010000009">
    <property type="protein sequence ID" value="MFK2900524.1"/>
    <property type="molecule type" value="Genomic_DNA"/>
</dbReference>
<gene>
    <name evidence="17" type="primary">fliF</name>
    <name evidence="17" type="ORF">ISP15_09265</name>
</gene>
<dbReference type="InterPro" id="IPR000067">
    <property type="entry name" value="FlgMring_FliF"/>
</dbReference>
<proteinExistence type="inferred from homology"/>
<dbReference type="InterPro" id="IPR043427">
    <property type="entry name" value="YscJ/FliF"/>
</dbReference>
<dbReference type="PRINTS" id="PR01009">
    <property type="entry name" value="FLGMRINGFLIF"/>
</dbReference>
<keyword evidence="7 14" id="KW-0812">Transmembrane</keyword>
<dbReference type="Proteomes" id="UP001620461">
    <property type="component" value="Unassembled WGS sequence"/>
</dbReference>
<evidence type="ECO:0000313" key="17">
    <source>
        <dbReference type="EMBL" id="MFK2900524.1"/>
    </source>
</evidence>
<feature type="transmembrane region" description="Helical" evidence="14">
    <location>
        <begin position="27"/>
        <end position="46"/>
    </location>
</feature>
<dbReference type="PANTHER" id="PTHR30046:SF0">
    <property type="entry name" value="FLAGELLAR M-RING PROTEIN"/>
    <property type="match status" value="1"/>
</dbReference>
<feature type="transmembrane region" description="Helical" evidence="14">
    <location>
        <begin position="429"/>
        <end position="450"/>
    </location>
</feature>
<evidence type="ECO:0000256" key="11">
    <source>
        <dbReference type="ARBA" id="ARBA00025936"/>
    </source>
</evidence>
<evidence type="ECO:0000259" key="15">
    <source>
        <dbReference type="Pfam" id="PF01514"/>
    </source>
</evidence>
<evidence type="ECO:0000256" key="13">
    <source>
        <dbReference type="SAM" id="MobiDB-lite"/>
    </source>
</evidence>
<evidence type="ECO:0000256" key="4">
    <source>
        <dbReference type="ARBA" id="ARBA00007971"/>
    </source>
</evidence>
<dbReference type="RefSeq" id="WP_404546983.1">
    <property type="nucleotide sequence ID" value="NZ_JADIKJ010000009.1"/>
</dbReference>